<feature type="non-terminal residue" evidence="1">
    <location>
        <position position="1"/>
    </location>
</feature>
<organism evidence="1 2">
    <name type="scientific">Trifolium medium</name>
    <dbReference type="NCBI Taxonomy" id="97028"/>
    <lineage>
        <taxon>Eukaryota</taxon>
        <taxon>Viridiplantae</taxon>
        <taxon>Streptophyta</taxon>
        <taxon>Embryophyta</taxon>
        <taxon>Tracheophyta</taxon>
        <taxon>Spermatophyta</taxon>
        <taxon>Magnoliopsida</taxon>
        <taxon>eudicotyledons</taxon>
        <taxon>Gunneridae</taxon>
        <taxon>Pentapetalae</taxon>
        <taxon>rosids</taxon>
        <taxon>fabids</taxon>
        <taxon>Fabales</taxon>
        <taxon>Fabaceae</taxon>
        <taxon>Papilionoideae</taxon>
        <taxon>50 kb inversion clade</taxon>
        <taxon>NPAAA clade</taxon>
        <taxon>Hologalegina</taxon>
        <taxon>IRL clade</taxon>
        <taxon>Trifolieae</taxon>
        <taxon>Trifolium</taxon>
    </lineage>
</organism>
<dbReference type="EMBL" id="LXQA011191800">
    <property type="protein sequence ID" value="MCI88394.1"/>
    <property type="molecule type" value="Genomic_DNA"/>
</dbReference>
<sequence>SRSLSNLAFSDFSLANNHRPFSFIQTPSLSSLQDVDATVVVVRRVAVGPPHHPTSFSATTQI</sequence>
<evidence type="ECO:0000313" key="1">
    <source>
        <dbReference type="EMBL" id="MCI88394.1"/>
    </source>
</evidence>
<comment type="caution">
    <text evidence="1">The sequence shown here is derived from an EMBL/GenBank/DDBJ whole genome shotgun (WGS) entry which is preliminary data.</text>
</comment>
<dbReference type="Proteomes" id="UP000265520">
    <property type="component" value="Unassembled WGS sequence"/>
</dbReference>
<proteinExistence type="predicted"/>
<protein>
    <submittedName>
        <fullName evidence="1">Uncharacterized protein</fullName>
    </submittedName>
</protein>
<dbReference type="AlphaFoldDB" id="A0A392VJ31"/>
<evidence type="ECO:0000313" key="2">
    <source>
        <dbReference type="Proteomes" id="UP000265520"/>
    </source>
</evidence>
<keyword evidence="2" id="KW-1185">Reference proteome</keyword>
<accession>A0A392VJ31</accession>
<name>A0A392VJ31_9FABA</name>
<reference evidence="1 2" key="1">
    <citation type="journal article" date="2018" name="Front. Plant Sci.">
        <title>Red Clover (Trifolium pratense) and Zigzag Clover (T. medium) - A Picture of Genomic Similarities and Differences.</title>
        <authorList>
            <person name="Dluhosova J."/>
            <person name="Istvanek J."/>
            <person name="Nedelnik J."/>
            <person name="Repkova J."/>
        </authorList>
    </citation>
    <scope>NUCLEOTIDE SEQUENCE [LARGE SCALE GENOMIC DNA]</scope>
    <source>
        <strain evidence="2">cv. 10/8</strain>
        <tissue evidence="1">Leaf</tissue>
    </source>
</reference>